<proteinExistence type="predicted"/>
<dbReference type="Proteomes" id="UP000078551">
    <property type="component" value="Plasmid pRphaN771a"/>
</dbReference>
<dbReference type="EMBL" id="CP013569">
    <property type="protein sequence ID" value="ANL87108.1"/>
    <property type="molecule type" value="Genomic_DNA"/>
</dbReference>
<reference evidence="1 2" key="1">
    <citation type="submission" date="2015-11" db="EMBL/GenBank/DDBJ databases">
        <title>The limits of bacterial species coexistence and the symbiotic plasmid transference in sympatric Rhizobium populations.</title>
        <authorList>
            <person name="Perez-Carrascal O.M."/>
            <person name="VanInsberghe D."/>
            <person name="Juarez S."/>
            <person name="Polz M.F."/>
            <person name="Vinuesa P."/>
            <person name="Gonzalez V."/>
        </authorList>
    </citation>
    <scope>NUCLEOTIDE SEQUENCE [LARGE SCALE GENOMIC DNA]</scope>
    <source>
        <strain evidence="1 2">N771</strain>
        <plasmid evidence="1 2">pRphaN771a</plasmid>
    </source>
</reference>
<evidence type="ECO:0000313" key="2">
    <source>
        <dbReference type="Proteomes" id="UP000078551"/>
    </source>
</evidence>
<protein>
    <submittedName>
        <fullName evidence="1">Uncharacterized protein</fullName>
    </submittedName>
</protein>
<keyword evidence="2" id="KW-1185">Reference proteome</keyword>
<gene>
    <name evidence="1" type="ORF">AMC81_PA00087</name>
</gene>
<dbReference type="RefSeq" id="WP_064832721.1">
    <property type="nucleotide sequence ID" value="NZ_CP013569.1"/>
</dbReference>
<geneLocation type="plasmid" evidence="1 2">
    <name>pRphaN771a</name>
</geneLocation>
<organism evidence="1 2">
    <name type="scientific">Rhizobium phaseoli</name>
    <dbReference type="NCBI Taxonomy" id="396"/>
    <lineage>
        <taxon>Bacteria</taxon>
        <taxon>Pseudomonadati</taxon>
        <taxon>Pseudomonadota</taxon>
        <taxon>Alphaproteobacteria</taxon>
        <taxon>Hyphomicrobiales</taxon>
        <taxon>Rhizobiaceae</taxon>
        <taxon>Rhizobium/Agrobacterium group</taxon>
        <taxon>Rhizobium</taxon>
    </lineage>
</organism>
<accession>A0ABN4QS63</accession>
<evidence type="ECO:0000313" key="1">
    <source>
        <dbReference type="EMBL" id="ANL87108.1"/>
    </source>
</evidence>
<name>A0ABN4QS63_9HYPH</name>
<sequence length="66" mass="7104">MSDLPDNIKAIQAHFRPRFEAQDARMEALAAAAFAAELANAKVTHDLPIDEALALLEAHAKGEAHV</sequence>
<keyword evidence="1" id="KW-0614">Plasmid</keyword>